<evidence type="ECO:0000256" key="3">
    <source>
        <dbReference type="SAM" id="MobiDB-lite"/>
    </source>
</evidence>
<dbReference type="CDD" id="cd00780">
    <property type="entry name" value="NTF2"/>
    <property type="match status" value="1"/>
</dbReference>
<feature type="domain" description="RRM" evidence="5">
    <location>
        <begin position="382"/>
        <end position="453"/>
    </location>
</feature>
<dbReference type="GO" id="GO:1990904">
    <property type="term" value="C:ribonucleoprotein complex"/>
    <property type="evidence" value="ECO:0007669"/>
    <property type="project" value="TreeGrafter"/>
</dbReference>
<dbReference type="PROSITE" id="PS50177">
    <property type="entry name" value="NTF2_DOMAIN"/>
    <property type="match status" value="1"/>
</dbReference>
<name>A0A067CQK4_SAPPC</name>
<dbReference type="AlphaFoldDB" id="A0A067CQK4"/>
<feature type="compositionally biased region" description="Low complexity" evidence="3">
    <location>
        <begin position="364"/>
        <end position="374"/>
    </location>
</feature>
<dbReference type="InterPro" id="IPR035979">
    <property type="entry name" value="RBD_domain_sf"/>
</dbReference>
<evidence type="ECO:0000259" key="5">
    <source>
        <dbReference type="PROSITE" id="PS50102"/>
    </source>
</evidence>
<dbReference type="PANTHER" id="PTHR10693">
    <property type="entry name" value="RAS GTPASE-ACTIVATING PROTEIN-BINDING PROTEIN"/>
    <property type="match status" value="1"/>
</dbReference>
<dbReference type="PANTHER" id="PTHR10693:SF20">
    <property type="entry name" value="AT27578P"/>
    <property type="match status" value="1"/>
</dbReference>
<dbReference type="Gene3D" id="3.30.70.330">
    <property type="match status" value="1"/>
</dbReference>
<reference evidence="7 8" key="1">
    <citation type="journal article" date="2013" name="PLoS Genet.">
        <title>Distinctive expansion of potential virulence genes in the genome of the oomycete fish pathogen Saprolegnia parasitica.</title>
        <authorList>
            <person name="Jiang R.H."/>
            <person name="de Bruijn I."/>
            <person name="Haas B.J."/>
            <person name="Belmonte R."/>
            <person name="Lobach L."/>
            <person name="Christie J."/>
            <person name="van den Ackerveken G."/>
            <person name="Bottin A."/>
            <person name="Bulone V."/>
            <person name="Diaz-Moreno S.M."/>
            <person name="Dumas B."/>
            <person name="Fan L."/>
            <person name="Gaulin E."/>
            <person name="Govers F."/>
            <person name="Grenville-Briggs L.J."/>
            <person name="Horner N.R."/>
            <person name="Levin J.Z."/>
            <person name="Mammella M."/>
            <person name="Meijer H.J."/>
            <person name="Morris P."/>
            <person name="Nusbaum C."/>
            <person name="Oome S."/>
            <person name="Phillips A.J."/>
            <person name="van Rooyen D."/>
            <person name="Rzeszutek E."/>
            <person name="Saraiva M."/>
            <person name="Secombes C.J."/>
            <person name="Seidl M.F."/>
            <person name="Snel B."/>
            <person name="Stassen J.H."/>
            <person name="Sykes S."/>
            <person name="Tripathy S."/>
            <person name="van den Berg H."/>
            <person name="Vega-Arreguin J.C."/>
            <person name="Wawra S."/>
            <person name="Young S.K."/>
            <person name="Zeng Q."/>
            <person name="Dieguez-Uribeondo J."/>
            <person name="Russ C."/>
            <person name="Tyler B.M."/>
            <person name="van West P."/>
        </authorList>
    </citation>
    <scope>NUCLEOTIDE SEQUENCE [LARGE SCALE GENOMIC DNA]</scope>
    <source>
        <strain evidence="7 8">CBS 223.65</strain>
    </source>
</reference>
<dbReference type="Proteomes" id="UP000030745">
    <property type="component" value="Unassembled WGS sequence"/>
</dbReference>
<feature type="region of interest" description="Disordered" evidence="3">
    <location>
        <begin position="172"/>
        <end position="326"/>
    </location>
</feature>
<dbReference type="InterPro" id="IPR000504">
    <property type="entry name" value="RRM_dom"/>
</dbReference>
<feature type="signal peptide" evidence="4">
    <location>
        <begin position="1"/>
        <end position="25"/>
    </location>
</feature>
<evidence type="ECO:0000256" key="1">
    <source>
        <dbReference type="ARBA" id="ARBA00022884"/>
    </source>
</evidence>
<keyword evidence="4" id="KW-0732">Signal</keyword>
<evidence type="ECO:0000313" key="8">
    <source>
        <dbReference type="Proteomes" id="UP000030745"/>
    </source>
</evidence>
<evidence type="ECO:0000259" key="6">
    <source>
        <dbReference type="PROSITE" id="PS50177"/>
    </source>
</evidence>
<keyword evidence="1 2" id="KW-0694">RNA-binding</keyword>
<feature type="compositionally biased region" description="Polar residues" evidence="3">
    <location>
        <begin position="198"/>
        <end position="213"/>
    </location>
</feature>
<accession>A0A067CQK4</accession>
<dbReference type="Gene3D" id="3.10.450.50">
    <property type="match status" value="1"/>
</dbReference>
<dbReference type="EMBL" id="KK583194">
    <property type="protein sequence ID" value="KDO32984.1"/>
    <property type="molecule type" value="Genomic_DNA"/>
</dbReference>
<dbReference type="GO" id="GO:0005829">
    <property type="term" value="C:cytosol"/>
    <property type="evidence" value="ECO:0007669"/>
    <property type="project" value="TreeGrafter"/>
</dbReference>
<feature type="compositionally biased region" description="Basic and acidic residues" evidence="3">
    <location>
        <begin position="275"/>
        <end position="290"/>
    </location>
</feature>
<dbReference type="SUPFAM" id="SSF54427">
    <property type="entry name" value="NTF2-like"/>
    <property type="match status" value="1"/>
</dbReference>
<dbReference type="SMART" id="SM00360">
    <property type="entry name" value="RRM"/>
    <property type="match status" value="1"/>
</dbReference>
<dbReference type="CDD" id="cd00590">
    <property type="entry name" value="RRM_SF"/>
    <property type="match status" value="1"/>
</dbReference>
<organism evidence="7 8">
    <name type="scientific">Saprolegnia parasitica (strain CBS 223.65)</name>
    <dbReference type="NCBI Taxonomy" id="695850"/>
    <lineage>
        <taxon>Eukaryota</taxon>
        <taxon>Sar</taxon>
        <taxon>Stramenopiles</taxon>
        <taxon>Oomycota</taxon>
        <taxon>Saprolegniomycetes</taxon>
        <taxon>Saprolegniales</taxon>
        <taxon>Saprolegniaceae</taxon>
        <taxon>Saprolegnia</taxon>
    </lineage>
</organism>
<dbReference type="InterPro" id="IPR039539">
    <property type="entry name" value="Ras_GTPase_bind_prot"/>
</dbReference>
<feature type="compositionally biased region" description="Gly residues" evidence="3">
    <location>
        <begin position="507"/>
        <end position="518"/>
    </location>
</feature>
<dbReference type="PROSITE" id="PS50102">
    <property type="entry name" value="RRM"/>
    <property type="match status" value="1"/>
</dbReference>
<dbReference type="OMA" id="RPRGNAY"/>
<evidence type="ECO:0000256" key="4">
    <source>
        <dbReference type="SAM" id="SignalP"/>
    </source>
</evidence>
<dbReference type="STRING" id="695850.A0A067CQK4"/>
<keyword evidence="8" id="KW-1185">Reference proteome</keyword>
<dbReference type="Pfam" id="PF00076">
    <property type="entry name" value="RRM_1"/>
    <property type="match status" value="1"/>
</dbReference>
<proteinExistence type="predicted"/>
<evidence type="ECO:0000313" key="7">
    <source>
        <dbReference type="EMBL" id="KDO32984.1"/>
    </source>
</evidence>
<feature type="domain" description="NTF2" evidence="6">
    <location>
        <begin position="43"/>
        <end position="161"/>
    </location>
</feature>
<evidence type="ECO:0008006" key="9">
    <source>
        <dbReference type="Google" id="ProtNLM"/>
    </source>
</evidence>
<sequence length="518" mass="54292">MRDRKAAQIQLRGLVSFCLVFLGEAQDEWPSLPASQAVHPVTVGNTFVKQYYHLLTETPQNLHRFYKDISRFSHATGSQMEEPISGQTAIGEAIMAKNYVGTRVDLDNGSIDCHASLNGGVIVMVTGIIKLKNSAPTPFVQTFFLAVQPNGYFVLNDVLRFLEVAAPRNSVPVSPAKKLAPAPSPSKATQTVVAAKEQATSTATHTPVNTPTHATILKSPKAQPVASPPLPAKTATPVKAAPLSPKPVPASPVAKPTSPVAKPATPVAKPTSPVKKAEEVKSPESPKAERQTPVVSPKGQKKQHTPKNKAPVEEAPVTPSPSEPKSWASLFGASAAVKAVSSPAPVVESPRKKQPAASWTADEPATVAAPTSAPAAGKPRVYSIFIKDVPTQATEAEVRELFRGFGKIVTVTVTNRGIAFVDYADAESVKAALAHGANFVLHDQVLSVVERSERKDGGGRGGGRDGGRGRSNASGRGNGRGGNGPRKSDQPRAAAPKDARKPAPKTGGRGGRGPAQTN</sequence>
<dbReference type="InterPro" id="IPR012677">
    <property type="entry name" value="Nucleotide-bd_a/b_plait_sf"/>
</dbReference>
<dbReference type="OrthoDB" id="339151at2759"/>
<protein>
    <recommendedName>
        <fullName evidence="9">NTF2 domain-containing protein</fullName>
    </recommendedName>
</protein>
<feature type="compositionally biased region" description="Basic and acidic residues" evidence="3">
    <location>
        <begin position="451"/>
        <end position="468"/>
    </location>
</feature>
<feature type="chain" id="PRO_5001634835" description="NTF2 domain-containing protein" evidence="4">
    <location>
        <begin position="26"/>
        <end position="518"/>
    </location>
</feature>
<feature type="region of interest" description="Disordered" evidence="3">
    <location>
        <begin position="341"/>
        <end position="374"/>
    </location>
</feature>
<dbReference type="GeneID" id="24125218"/>
<dbReference type="KEGG" id="spar:SPRG_02675"/>
<evidence type="ECO:0000256" key="2">
    <source>
        <dbReference type="PROSITE-ProRule" id="PRU00176"/>
    </source>
</evidence>
<feature type="compositionally biased region" description="Low complexity" evidence="3">
    <location>
        <begin position="251"/>
        <end position="274"/>
    </location>
</feature>
<feature type="region of interest" description="Disordered" evidence="3">
    <location>
        <begin position="451"/>
        <end position="518"/>
    </location>
</feature>
<feature type="compositionally biased region" description="Basic and acidic residues" evidence="3">
    <location>
        <begin position="486"/>
        <end position="501"/>
    </location>
</feature>
<dbReference type="VEuPathDB" id="FungiDB:SPRG_02675"/>
<dbReference type="GO" id="GO:0003729">
    <property type="term" value="F:mRNA binding"/>
    <property type="evidence" value="ECO:0007669"/>
    <property type="project" value="TreeGrafter"/>
</dbReference>
<feature type="compositionally biased region" description="Low complexity" evidence="3">
    <location>
        <begin position="174"/>
        <end position="188"/>
    </location>
</feature>
<feature type="compositionally biased region" description="Low complexity" evidence="3">
    <location>
        <begin position="232"/>
        <end position="243"/>
    </location>
</feature>
<dbReference type="InterPro" id="IPR018222">
    <property type="entry name" value="Nuclear_transport_factor_2_euk"/>
</dbReference>
<dbReference type="FunFam" id="3.10.450.50:FF:000003">
    <property type="entry name" value="Nuclear transport factor 2 family protein"/>
    <property type="match status" value="1"/>
</dbReference>
<gene>
    <name evidence="7" type="ORF">SPRG_02675</name>
</gene>
<dbReference type="Pfam" id="PF02136">
    <property type="entry name" value="NTF2"/>
    <property type="match status" value="1"/>
</dbReference>
<dbReference type="InterPro" id="IPR032710">
    <property type="entry name" value="NTF2-like_dom_sf"/>
</dbReference>
<dbReference type="RefSeq" id="XP_012196629.1">
    <property type="nucleotide sequence ID" value="XM_012341239.1"/>
</dbReference>
<dbReference type="InterPro" id="IPR002075">
    <property type="entry name" value="NTF2_dom"/>
</dbReference>
<dbReference type="SUPFAM" id="SSF54928">
    <property type="entry name" value="RNA-binding domain, RBD"/>
    <property type="match status" value="1"/>
</dbReference>